<evidence type="ECO:0000313" key="1">
    <source>
        <dbReference type="EMBL" id="EGV43036.1"/>
    </source>
</evidence>
<dbReference type="OrthoDB" id="1440774at2"/>
<dbReference type="NCBIfam" id="TIGR01200">
    <property type="entry name" value="GLPGLI"/>
    <property type="match status" value="1"/>
</dbReference>
<dbReference type="STRING" id="1046627.BZARG_1698"/>
<dbReference type="eggNOG" id="ENOG5032Y7Q">
    <property type="taxonomic scope" value="Bacteria"/>
</dbReference>
<dbReference type="Proteomes" id="UP000003730">
    <property type="component" value="Unassembled WGS sequence"/>
</dbReference>
<sequence>MNFFKIIVILLITSVLQSQNIGYVEYGYVTDLGITYETTGKLNFNTNASLFIQLKSSGKIKDKVYNQDDDGKTSIAVIKEMDVRPTNYTSKKEGALYSIHTFFKKTYLVKEVIPKIAWQLTTQTKKIGQFNCQKATGVFRGRNYTVWFTNEIPLPFGPWKLNGLPGLILEAKDDLNQLYFFAKKVVLGTQETISKPQAEKEIELKTFISLKDKLYKDKEKVIATKVPRNSQFKFTPSARSSQKEITYEWEIETD</sequence>
<dbReference type="Pfam" id="PF22252">
    <property type="entry name" value="PNGase_F-II_N"/>
    <property type="match status" value="1"/>
</dbReference>
<proteinExistence type="predicted"/>
<dbReference type="RefSeq" id="WP_008638035.1">
    <property type="nucleotide sequence ID" value="NZ_AFXZ01000036.1"/>
</dbReference>
<dbReference type="AlphaFoldDB" id="G2EEY4"/>
<evidence type="ECO:0000313" key="2">
    <source>
        <dbReference type="Proteomes" id="UP000003730"/>
    </source>
</evidence>
<dbReference type="PATRIC" id="fig|1046627.3.peg.2075"/>
<accession>G2EEY4</accession>
<comment type="caution">
    <text evidence="1">The sequence shown here is derived from an EMBL/GenBank/DDBJ whole genome shotgun (WGS) entry which is preliminary data.</text>
</comment>
<organism evidence="1 2">
    <name type="scientific">Bizionia argentinensis JUB59</name>
    <dbReference type="NCBI Taxonomy" id="1046627"/>
    <lineage>
        <taxon>Bacteria</taxon>
        <taxon>Pseudomonadati</taxon>
        <taxon>Bacteroidota</taxon>
        <taxon>Flavobacteriia</taxon>
        <taxon>Flavobacteriales</taxon>
        <taxon>Flavobacteriaceae</taxon>
        <taxon>Bizionia</taxon>
    </lineage>
</organism>
<reference evidence="1 2" key="1">
    <citation type="journal article" date="2008" name="Int. J. Syst. Evol. Microbiol.">
        <title>Bizionia argentinensis sp. nov., isolated from surface marine water in Antarctica.</title>
        <authorList>
            <person name="Bercovich A."/>
            <person name="Vazquez S.C."/>
            <person name="Yankilevich P."/>
            <person name="Coria S.H."/>
            <person name="Foti M."/>
            <person name="Hernandez E."/>
            <person name="Vidal A."/>
            <person name="Ruberto L."/>
            <person name="Melo C."/>
            <person name="Marenssi S."/>
            <person name="Criscuolo M."/>
            <person name="Memoli M."/>
            <person name="Arguelles M."/>
            <person name="Mac Cormack W.P."/>
        </authorList>
    </citation>
    <scope>NUCLEOTIDE SEQUENCE [LARGE SCALE GENOMIC DNA]</scope>
    <source>
        <strain evidence="1 2">JUB59</strain>
    </source>
</reference>
<gene>
    <name evidence="1" type="ORF">BZARG_1698</name>
</gene>
<keyword evidence="2" id="KW-1185">Reference proteome</keyword>
<dbReference type="EMBL" id="AFXZ01000036">
    <property type="protein sequence ID" value="EGV43036.1"/>
    <property type="molecule type" value="Genomic_DNA"/>
</dbReference>
<name>G2EEY4_9FLAO</name>
<dbReference type="InterPro" id="IPR005901">
    <property type="entry name" value="GLPGLI"/>
</dbReference>
<protein>
    <submittedName>
        <fullName evidence="1">GLPGLI family protein</fullName>
    </submittedName>
</protein>